<dbReference type="PANTHER" id="PTHR32322:SF2">
    <property type="entry name" value="EAMA DOMAIN-CONTAINING PROTEIN"/>
    <property type="match status" value="1"/>
</dbReference>
<sequence>MQPVITRASWAMILGLGLVWGATFMVMELALRGITPIWLTFARLSFAALLLTLVWQIRGGQLWLSEDRPWHILLIAGTLSAALPFMLLSWGLQYVTSGFAGVSMAAIPLIVLPLAHFFLVGERMSLRRLIGFITGFIGVFILIGGPSVFQASGTDGELWGRIACVSAAMCYGVNSIITRRLPAIDPVGLSACLMLIGSVIILPVALWVEGIPRNVSAETFGYLALLGLVPTAAANLLRVLVIRSAGSTFMSLTNYMVPVWSIFLGAWVLGEELPDGMLTALALILGGVMVSQLGALRRLFNR</sequence>
<feature type="transmembrane region" description="Helical" evidence="6">
    <location>
        <begin position="276"/>
        <end position="296"/>
    </location>
</feature>
<keyword evidence="5 6" id="KW-0472">Membrane</keyword>
<protein>
    <submittedName>
        <fullName evidence="8">Putative inner membrane transporter yiJE</fullName>
    </submittedName>
</protein>
<feature type="transmembrane region" description="Helical" evidence="6">
    <location>
        <begin position="37"/>
        <end position="57"/>
    </location>
</feature>
<comment type="subcellular location">
    <subcellularLocation>
        <location evidence="1">Membrane</location>
        <topology evidence="1">Multi-pass membrane protein</topology>
    </subcellularLocation>
</comment>
<proteinExistence type="inferred from homology"/>
<evidence type="ECO:0000256" key="1">
    <source>
        <dbReference type="ARBA" id="ARBA00004141"/>
    </source>
</evidence>
<gene>
    <name evidence="8" type="primary">yijE</name>
    <name evidence="8" type="ORF">TM5383_01089</name>
</gene>
<dbReference type="Pfam" id="PF00892">
    <property type="entry name" value="EamA"/>
    <property type="match status" value="2"/>
</dbReference>
<keyword evidence="3 6" id="KW-0812">Transmembrane</keyword>
<dbReference type="EMBL" id="CYSF01000006">
    <property type="protein sequence ID" value="CUH83885.1"/>
    <property type="molecule type" value="Genomic_DNA"/>
</dbReference>
<reference evidence="8 9" key="1">
    <citation type="submission" date="2015-09" db="EMBL/GenBank/DDBJ databases">
        <authorList>
            <consortium name="Swine Surveillance"/>
        </authorList>
    </citation>
    <scope>NUCLEOTIDE SEQUENCE [LARGE SCALE GENOMIC DNA]</scope>
    <source>
        <strain evidence="8 9">CECT 8383</strain>
    </source>
</reference>
<feature type="domain" description="EamA" evidence="7">
    <location>
        <begin position="159"/>
        <end position="290"/>
    </location>
</feature>
<evidence type="ECO:0000256" key="3">
    <source>
        <dbReference type="ARBA" id="ARBA00022692"/>
    </source>
</evidence>
<accession>A0A0P1GN53</accession>
<dbReference type="InterPro" id="IPR037185">
    <property type="entry name" value="EmrE-like"/>
</dbReference>
<feature type="domain" description="EamA" evidence="7">
    <location>
        <begin position="12"/>
        <end position="143"/>
    </location>
</feature>
<dbReference type="AlphaFoldDB" id="A0A0P1GN53"/>
<dbReference type="SUPFAM" id="SSF103481">
    <property type="entry name" value="Multidrug resistance efflux transporter EmrE"/>
    <property type="match status" value="2"/>
</dbReference>
<comment type="similarity">
    <text evidence="2">Belongs to the EamA transporter family.</text>
</comment>
<organism evidence="8 9">
    <name type="scientific">Thalassovita mediterranea</name>
    <dbReference type="NCBI Taxonomy" id="340021"/>
    <lineage>
        <taxon>Bacteria</taxon>
        <taxon>Pseudomonadati</taxon>
        <taxon>Pseudomonadota</taxon>
        <taxon>Alphaproteobacteria</taxon>
        <taxon>Rhodobacterales</taxon>
        <taxon>Roseobacteraceae</taxon>
        <taxon>Thalassovita</taxon>
    </lineage>
</organism>
<feature type="transmembrane region" description="Helical" evidence="6">
    <location>
        <begin position="252"/>
        <end position="270"/>
    </location>
</feature>
<dbReference type="STRING" id="340021.TM5383_01089"/>
<evidence type="ECO:0000256" key="4">
    <source>
        <dbReference type="ARBA" id="ARBA00022989"/>
    </source>
</evidence>
<feature type="transmembrane region" description="Helical" evidence="6">
    <location>
        <begin position="158"/>
        <end position="177"/>
    </location>
</feature>
<feature type="transmembrane region" description="Helical" evidence="6">
    <location>
        <begin position="189"/>
        <end position="208"/>
    </location>
</feature>
<name>A0A0P1GN53_9RHOB</name>
<dbReference type="InterPro" id="IPR050638">
    <property type="entry name" value="AA-Vitamin_Transporters"/>
</dbReference>
<keyword evidence="9" id="KW-1185">Reference proteome</keyword>
<dbReference type="PANTHER" id="PTHR32322">
    <property type="entry name" value="INNER MEMBRANE TRANSPORTER"/>
    <property type="match status" value="1"/>
</dbReference>
<dbReference type="RefSeq" id="WP_058318003.1">
    <property type="nucleotide sequence ID" value="NZ_CYSF01000006.1"/>
</dbReference>
<dbReference type="Gene3D" id="1.10.3730.20">
    <property type="match status" value="1"/>
</dbReference>
<dbReference type="Proteomes" id="UP000051681">
    <property type="component" value="Unassembled WGS sequence"/>
</dbReference>
<evidence type="ECO:0000256" key="6">
    <source>
        <dbReference type="SAM" id="Phobius"/>
    </source>
</evidence>
<feature type="transmembrane region" description="Helical" evidence="6">
    <location>
        <begin position="98"/>
        <end position="120"/>
    </location>
</feature>
<evidence type="ECO:0000313" key="8">
    <source>
        <dbReference type="EMBL" id="CUH83885.1"/>
    </source>
</evidence>
<feature type="transmembrane region" description="Helical" evidence="6">
    <location>
        <begin position="220"/>
        <end position="240"/>
    </location>
</feature>
<feature type="transmembrane region" description="Helical" evidence="6">
    <location>
        <begin position="129"/>
        <end position="152"/>
    </location>
</feature>
<evidence type="ECO:0000256" key="5">
    <source>
        <dbReference type="ARBA" id="ARBA00023136"/>
    </source>
</evidence>
<evidence type="ECO:0000259" key="7">
    <source>
        <dbReference type="Pfam" id="PF00892"/>
    </source>
</evidence>
<evidence type="ECO:0000256" key="2">
    <source>
        <dbReference type="ARBA" id="ARBA00007362"/>
    </source>
</evidence>
<dbReference type="GO" id="GO:0016020">
    <property type="term" value="C:membrane"/>
    <property type="evidence" value="ECO:0007669"/>
    <property type="project" value="UniProtKB-SubCell"/>
</dbReference>
<evidence type="ECO:0000313" key="9">
    <source>
        <dbReference type="Proteomes" id="UP000051681"/>
    </source>
</evidence>
<feature type="transmembrane region" description="Helical" evidence="6">
    <location>
        <begin position="12"/>
        <end position="31"/>
    </location>
</feature>
<dbReference type="InterPro" id="IPR000620">
    <property type="entry name" value="EamA_dom"/>
</dbReference>
<feature type="transmembrane region" description="Helical" evidence="6">
    <location>
        <begin position="69"/>
        <end position="92"/>
    </location>
</feature>
<keyword evidence="4 6" id="KW-1133">Transmembrane helix</keyword>